<dbReference type="InterPro" id="IPR045039">
    <property type="entry name" value="NSI-like"/>
</dbReference>
<evidence type="ECO:0000259" key="3">
    <source>
        <dbReference type="PROSITE" id="PS51186"/>
    </source>
</evidence>
<dbReference type="PANTHER" id="PTHR43626">
    <property type="entry name" value="ACYL-COA N-ACYLTRANSFERASE"/>
    <property type="match status" value="1"/>
</dbReference>
<organism evidence="4 5">
    <name type="scientific">Bacillus suaedaesalsae</name>
    <dbReference type="NCBI Taxonomy" id="2810349"/>
    <lineage>
        <taxon>Bacteria</taxon>
        <taxon>Bacillati</taxon>
        <taxon>Bacillota</taxon>
        <taxon>Bacilli</taxon>
        <taxon>Bacillales</taxon>
        <taxon>Bacillaceae</taxon>
        <taxon>Bacillus</taxon>
    </lineage>
</organism>
<dbReference type="InterPro" id="IPR016181">
    <property type="entry name" value="Acyl_CoA_acyltransferase"/>
</dbReference>
<keyword evidence="1" id="KW-0808">Transferase</keyword>
<evidence type="ECO:0000313" key="4">
    <source>
        <dbReference type="EMBL" id="MBM6619590.1"/>
    </source>
</evidence>
<dbReference type="Gene3D" id="3.40.630.30">
    <property type="match status" value="1"/>
</dbReference>
<comment type="caution">
    <text evidence="4">The sequence shown here is derived from an EMBL/GenBank/DDBJ whole genome shotgun (WGS) entry which is preliminary data.</text>
</comment>
<name>A0ABS2DNF5_9BACI</name>
<dbReference type="RefSeq" id="WP_204205063.1">
    <property type="nucleotide sequence ID" value="NZ_JAFELM010000043.1"/>
</dbReference>
<proteinExistence type="predicted"/>
<keyword evidence="2" id="KW-0012">Acyltransferase</keyword>
<dbReference type="PROSITE" id="PS51186">
    <property type="entry name" value="GNAT"/>
    <property type="match status" value="1"/>
</dbReference>
<accession>A0ABS2DNF5</accession>
<dbReference type="CDD" id="cd04301">
    <property type="entry name" value="NAT_SF"/>
    <property type="match status" value="1"/>
</dbReference>
<reference evidence="4 5" key="1">
    <citation type="submission" date="2021-02" db="EMBL/GenBank/DDBJ databases">
        <title>Bacillus sp. RD4P76, an endophyte from a halophyte.</title>
        <authorList>
            <person name="Sun J.-Q."/>
        </authorList>
    </citation>
    <scope>NUCLEOTIDE SEQUENCE [LARGE SCALE GENOMIC DNA]</scope>
    <source>
        <strain evidence="4 5">RD4P76</strain>
    </source>
</reference>
<dbReference type="Proteomes" id="UP001518925">
    <property type="component" value="Unassembled WGS sequence"/>
</dbReference>
<dbReference type="PANTHER" id="PTHR43626:SF4">
    <property type="entry name" value="GCN5-RELATED N-ACETYLTRANSFERASE 2, CHLOROPLASTIC"/>
    <property type="match status" value="1"/>
</dbReference>
<dbReference type="Pfam" id="PF00583">
    <property type="entry name" value="Acetyltransf_1"/>
    <property type="match status" value="1"/>
</dbReference>
<evidence type="ECO:0000256" key="1">
    <source>
        <dbReference type="ARBA" id="ARBA00022679"/>
    </source>
</evidence>
<keyword evidence="5" id="KW-1185">Reference proteome</keyword>
<feature type="domain" description="N-acetyltransferase" evidence="3">
    <location>
        <begin position="8"/>
        <end position="145"/>
    </location>
</feature>
<dbReference type="InterPro" id="IPR000182">
    <property type="entry name" value="GNAT_dom"/>
</dbReference>
<dbReference type="SUPFAM" id="SSF55729">
    <property type="entry name" value="Acyl-CoA N-acyltransferases (Nat)"/>
    <property type="match status" value="1"/>
</dbReference>
<evidence type="ECO:0000256" key="2">
    <source>
        <dbReference type="ARBA" id="ARBA00023315"/>
    </source>
</evidence>
<gene>
    <name evidence="4" type="ORF">JR050_18160</name>
</gene>
<sequence>MYQYFHGLIIREGTHGIPADKVKKLFEDAGWMRINPEWQDEKYQLIFENSTCAYTVWDGEEMIGMIRVISDQITIATIADLVVRSTHRGQGIAKKLIELCVSKLPHGDWFANTSSNNFSFYEKCGFEVKDLSENGTCVLYGFRKARQEGHR</sequence>
<dbReference type="EMBL" id="JAFELM010000043">
    <property type="protein sequence ID" value="MBM6619590.1"/>
    <property type="molecule type" value="Genomic_DNA"/>
</dbReference>
<protein>
    <submittedName>
        <fullName evidence="4">GNAT family N-acetyltransferase</fullName>
    </submittedName>
</protein>
<evidence type="ECO:0000313" key="5">
    <source>
        <dbReference type="Proteomes" id="UP001518925"/>
    </source>
</evidence>